<dbReference type="Pfam" id="PF00550">
    <property type="entry name" value="PP-binding"/>
    <property type="match status" value="2"/>
</dbReference>
<proteinExistence type="inferred from homology"/>
<evidence type="ECO:0000259" key="6">
    <source>
        <dbReference type="PROSITE" id="PS50075"/>
    </source>
</evidence>
<dbReference type="InterPro" id="IPR036736">
    <property type="entry name" value="ACP-like_sf"/>
</dbReference>
<dbReference type="SMART" id="SM00823">
    <property type="entry name" value="PKS_PP"/>
    <property type="match status" value="2"/>
</dbReference>
<dbReference type="Pfam" id="PF00668">
    <property type="entry name" value="Condensation"/>
    <property type="match status" value="1"/>
</dbReference>
<dbReference type="Gene3D" id="3.40.50.1820">
    <property type="entry name" value="alpha/beta hydrolase"/>
    <property type="match status" value="1"/>
</dbReference>
<feature type="domain" description="Carrier" evidence="6">
    <location>
        <begin position="1578"/>
        <end position="1653"/>
    </location>
</feature>
<evidence type="ECO:0000256" key="2">
    <source>
        <dbReference type="ARBA" id="ARBA00022450"/>
    </source>
</evidence>
<dbReference type="EMBL" id="JACHFD010000008">
    <property type="protein sequence ID" value="MBB5351784.1"/>
    <property type="molecule type" value="Genomic_DNA"/>
</dbReference>
<dbReference type="PROSITE" id="PS50075">
    <property type="entry name" value="CARRIER"/>
    <property type="match status" value="1"/>
</dbReference>
<dbReference type="CDD" id="cd05931">
    <property type="entry name" value="FAAL"/>
    <property type="match status" value="1"/>
</dbReference>
<dbReference type="GO" id="GO:0008610">
    <property type="term" value="P:lipid biosynthetic process"/>
    <property type="evidence" value="ECO:0007669"/>
    <property type="project" value="InterPro"/>
</dbReference>
<dbReference type="InterPro" id="IPR001242">
    <property type="entry name" value="Condensation_dom"/>
</dbReference>
<dbReference type="Gene3D" id="3.30.559.30">
    <property type="entry name" value="Nonribosomal peptide synthetase, condensation domain"/>
    <property type="match status" value="1"/>
</dbReference>
<accession>A0A840V869</accession>
<gene>
    <name evidence="7" type="ORF">HNR46_002023</name>
</gene>
<dbReference type="InterPro" id="IPR023213">
    <property type="entry name" value="CAT-like_dom_sf"/>
</dbReference>
<evidence type="ECO:0000313" key="7">
    <source>
        <dbReference type="EMBL" id="MBB5351784.1"/>
    </source>
</evidence>
<dbReference type="SUPFAM" id="SSF47336">
    <property type="entry name" value="ACP-like"/>
    <property type="match status" value="2"/>
</dbReference>
<dbReference type="GO" id="GO:0031177">
    <property type="term" value="F:phosphopantetheine binding"/>
    <property type="evidence" value="ECO:0007669"/>
    <property type="project" value="InterPro"/>
</dbReference>
<dbReference type="SUPFAM" id="SSF56801">
    <property type="entry name" value="Acetyl-CoA synthetase-like"/>
    <property type="match status" value="2"/>
</dbReference>
<keyword evidence="4" id="KW-0276">Fatty acid metabolism</keyword>
<dbReference type="Gene3D" id="3.30.559.10">
    <property type="entry name" value="Chloramphenicol acetyltransferase-like domain"/>
    <property type="match status" value="1"/>
</dbReference>
<evidence type="ECO:0000256" key="1">
    <source>
        <dbReference type="ARBA" id="ARBA00006432"/>
    </source>
</evidence>
<dbReference type="InterPro" id="IPR045851">
    <property type="entry name" value="AMP-bd_C_sf"/>
</dbReference>
<dbReference type="SUPFAM" id="SSF52777">
    <property type="entry name" value="CoA-dependent acyltransferases"/>
    <property type="match status" value="2"/>
</dbReference>
<evidence type="ECO:0000313" key="8">
    <source>
        <dbReference type="Proteomes" id="UP000557717"/>
    </source>
</evidence>
<dbReference type="InterPro" id="IPR010071">
    <property type="entry name" value="AA_adenyl_dom"/>
</dbReference>
<dbReference type="SUPFAM" id="SSF53474">
    <property type="entry name" value="alpha/beta-Hydrolases"/>
    <property type="match status" value="1"/>
</dbReference>
<dbReference type="Pfam" id="PF00975">
    <property type="entry name" value="Thioesterase"/>
    <property type="match status" value="1"/>
</dbReference>
<organism evidence="7 8">
    <name type="scientific">Haloferula luteola</name>
    <dbReference type="NCBI Taxonomy" id="595692"/>
    <lineage>
        <taxon>Bacteria</taxon>
        <taxon>Pseudomonadati</taxon>
        <taxon>Verrucomicrobiota</taxon>
        <taxon>Verrucomicrobiia</taxon>
        <taxon>Verrucomicrobiales</taxon>
        <taxon>Verrucomicrobiaceae</taxon>
        <taxon>Haloferula</taxon>
    </lineage>
</organism>
<dbReference type="CDD" id="cd19531">
    <property type="entry name" value="LCL_NRPS-like"/>
    <property type="match status" value="1"/>
</dbReference>
<dbReference type="InterPro" id="IPR001031">
    <property type="entry name" value="Thioesterase"/>
</dbReference>
<dbReference type="GO" id="GO:0043041">
    <property type="term" value="P:amino acid activation for nonribosomal peptide biosynthetic process"/>
    <property type="evidence" value="ECO:0007669"/>
    <property type="project" value="TreeGrafter"/>
</dbReference>
<dbReference type="FunFam" id="3.40.50.12780:FF:000013">
    <property type="entry name" value="Long-chain-fatty-acid--AMP ligase FadD32"/>
    <property type="match status" value="1"/>
</dbReference>
<dbReference type="Gene3D" id="3.30.300.30">
    <property type="match status" value="2"/>
</dbReference>
<dbReference type="InterPro" id="IPR025110">
    <property type="entry name" value="AMP-bd_C"/>
</dbReference>
<dbReference type="PROSITE" id="PS00455">
    <property type="entry name" value="AMP_BINDING"/>
    <property type="match status" value="2"/>
</dbReference>
<evidence type="ECO:0000256" key="5">
    <source>
        <dbReference type="ARBA" id="ARBA00023098"/>
    </source>
</evidence>
<dbReference type="InterPro" id="IPR000873">
    <property type="entry name" value="AMP-dep_synth/lig_dom"/>
</dbReference>
<sequence>MPDVVFTQDESASMFDPSTLPDVPPATCGETWSRLLIRRAATVPDVPATCHLTDGESAESLVSWKDLARRAMSMAAALTERRLSGQPVLITAPPGPDFLSSLLGSWMAGAIAVPAYPPQGSRHRARLEAVRHDCQATLALGEIPLRTVDGLEFLSPSSVVDSHFDPVSSTGPCLLQYTSGSTSAPKGVILTAEALQEQLAAFHRHAGDVRFRSVLSWLPPYHDMGLVLKLLYALHAGIPLITFSPDAFVQRPARWLRAIHRYRAEMSGGPNFAFDWCVRAVTDDELAQLDLSSWKFAPTGAERIRRETLQRFARRFEPCGFDSRAFCPGYGLAEATLVVTSRPVVSPGSWKCSSRDPQQISCGAPLPGTQVRVVDPTTHLPLNEGTTGEIEVSSPSLAGGYWQQPELTSHTWVDGWLRTGDLGFLEEGELFVVGRLKDLIIREGRNIAPEDLEDAAATLNPRITAAAAFGQDSGEGERVILAVEGRELDPHALAGQVTHHTGVSIDRVLIVRPGLLPRTTSGKIRRQATRDAFLEGSLPLLHDSATDPLPTIPDDQRDRLEQVLQALRQATHRDDARPHDDLSSLAVSSIEATRFAALLHRQTGVSFDLAALFRAPSLIALAEQLPLHPHLTELPIEIGSGLASGNISHSQERMAFLHRLEPESPAYHVFGAIDLHGPIDLEAMEKSWQRLLSDHPILRTRHTDSGMHLGPPSPLEILDGDPDVLLPSWARQPFHLDREPPARAGIIACRHDHHVLAFCGHHIVVDGWSMRVIAQQLAHFYEAYRRGIDPPAKPLGPDFIDYAAWQRQRLDSGTIDHQIDYWKRSLSGHSGKLELATDFPRPTKPSWQGDVVSAPLPATLESAVAAVARAHGATPFMVRLAAWMLTLRAHGAGNDLVTAVPVANRHHAVAGELIGTLVNTLPLRITLADNDRFCDLLLRVREATFAMQAHQEAPFEKIIEAVQPERSRDRAPIAQILFDHQEYPLPLSWTPELTASPRPLHRGAVQFDLAMVSLQWPDCTQLFLEFRQDLFRRQTAQALLDRYLVLLEAACESPNAPAQPFAALTSADRQQLEILSHGPQRPHFTHTHALELIGATIARQPDAIAITTPGAHRLYRQIGARSASLATHLHRHGVQAGDRVALLIERTSDLPCVLLAVWKCGAAYVPLDPSNPPERLRLILEDQAPLLTLVSPGLESYLPLGTQAFPLLPAHFETPPDPAESFPKLSPEDPAYLLYTSGSTGRPKGVVIPHRALANFLLSMAETPGMTSGETLLAVTTVSFDISGLELFLPLVAGGTIDLVDSTTARNPSALRQRFQAADPDLMQATPATWRMLLDDGWSGSPKLRLLCGGEALDRPLADRLRPRVAAMWNLYGPTETTIWSTLWAVPPISHPAPIRIGTPIANTTLRIVSTDHQVCPPGVPGELLIGGAGLAIGYWQRPELTAERFITLDHQRFYRTGDLARWTHNGSLECLGRTDAQIKIRGFRVELGEIDAALLDHPNVQEAATVWTDDRLIAWFRSSSPIADLHDHLRRRLPDYMVPSRLLPLENFPLTPSGKIDRNRLATLPIPAADAAPDRRGTADPLLQELTRLWAETLGVPEVGPDDDFFALGGHSLLAARLATVTAERTGLSVPLDWLFDQPTPAGMAARWRSHSAPDLERPRPIPLARGRGGPPLFWIHTLVDGGMGLLPYREAALQLADLTDSYGMAEGSASFSSLRDLAAAHVESLRSLQPKGPYRLAGFCFGGNLAAEIACQLEDQGESIELLLLLEASPPQSSWHRDWWRNPTHWTRLLQRFPRRLWSLAQRDLDTVGRRIKMKQRAASSKVDSLVHRTQDIPDLRGVLDLDLLDEPSRQRALRHWEALHRHPHRLPSHGRLVLIRALDEGWLPRDPQLGWTATMPLEIHQVSGRHEEFLRHQSAGEVAAVLRKILSTPPKSGAQ</sequence>
<dbReference type="Pfam" id="PF13193">
    <property type="entry name" value="AMP-binding_C"/>
    <property type="match status" value="1"/>
</dbReference>
<dbReference type="RefSeq" id="WP_184018250.1">
    <property type="nucleotide sequence ID" value="NZ_JACHFD010000008.1"/>
</dbReference>
<comment type="similarity">
    <text evidence="1">Belongs to the ATP-dependent AMP-binding enzyme family.</text>
</comment>
<keyword evidence="8" id="KW-1185">Reference proteome</keyword>
<dbReference type="PANTHER" id="PTHR45527:SF1">
    <property type="entry name" value="FATTY ACID SYNTHASE"/>
    <property type="match status" value="1"/>
</dbReference>
<dbReference type="InterPro" id="IPR042099">
    <property type="entry name" value="ANL_N_sf"/>
</dbReference>
<dbReference type="GO" id="GO:0005737">
    <property type="term" value="C:cytoplasm"/>
    <property type="evidence" value="ECO:0007669"/>
    <property type="project" value="TreeGrafter"/>
</dbReference>
<dbReference type="InterPro" id="IPR009081">
    <property type="entry name" value="PP-bd_ACP"/>
</dbReference>
<dbReference type="NCBIfam" id="TIGR01733">
    <property type="entry name" value="AA-adenyl-dom"/>
    <property type="match status" value="1"/>
</dbReference>
<name>A0A840V869_9BACT</name>
<dbReference type="Proteomes" id="UP000557717">
    <property type="component" value="Unassembled WGS sequence"/>
</dbReference>
<reference evidence="7 8" key="1">
    <citation type="submission" date="2020-08" db="EMBL/GenBank/DDBJ databases">
        <title>Genomic Encyclopedia of Type Strains, Phase IV (KMG-IV): sequencing the most valuable type-strain genomes for metagenomic binning, comparative biology and taxonomic classification.</title>
        <authorList>
            <person name="Goeker M."/>
        </authorList>
    </citation>
    <scope>NUCLEOTIDE SEQUENCE [LARGE SCALE GENOMIC DNA]</scope>
    <source>
        <strain evidence="7 8">YC6886</strain>
    </source>
</reference>
<dbReference type="InterPro" id="IPR020845">
    <property type="entry name" value="AMP-binding_CS"/>
</dbReference>
<dbReference type="Pfam" id="PF00501">
    <property type="entry name" value="AMP-binding"/>
    <property type="match status" value="2"/>
</dbReference>
<dbReference type="InterPro" id="IPR029058">
    <property type="entry name" value="AB_hydrolase_fold"/>
</dbReference>
<dbReference type="InterPro" id="IPR020806">
    <property type="entry name" value="PKS_PP-bd"/>
</dbReference>
<comment type="caution">
    <text evidence="7">The sequence shown here is derived from an EMBL/GenBank/DDBJ whole genome shotgun (WGS) entry which is preliminary data.</text>
</comment>
<dbReference type="GO" id="GO:0003824">
    <property type="term" value="F:catalytic activity"/>
    <property type="evidence" value="ECO:0007669"/>
    <property type="project" value="InterPro"/>
</dbReference>
<keyword evidence="3" id="KW-0597">Phosphoprotein</keyword>
<dbReference type="PANTHER" id="PTHR45527">
    <property type="entry name" value="NONRIBOSOMAL PEPTIDE SYNTHETASE"/>
    <property type="match status" value="1"/>
</dbReference>
<dbReference type="GO" id="GO:0006631">
    <property type="term" value="P:fatty acid metabolic process"/>
    <property type="evidence" value="ECO:0007669"/>
    <property type="project" value="UniProtKB-KW"/>
</dbReference>
<dbReference type="GO" id="GO:0071766">
    <property type="term" value="P:Actinobacterium-type cell wall biogenesis"/>
    <property type="evidence" value="ECO:0007669"/>
    <property type="project" value="UniProtKB-ARBA"/>
</dbReference>
<keyword evidence="2" id="KW-0596">Phosphopantetheine</keyword>
<protein>
    <submittedName>
        <fullName evidence="7">Amino acid adenylation domain-containing protein</fullName>
    </submittedName>
</protein>
<dbReference type="Gene3D" id="1.10.1200.10">
    <property type="entry name" value="ACP-like"/>
    <property type="match status" value="2"/>
</dbReference>
<evidence type="ECO:0000256" key="3">
    <source>
        <dbReference type="ARBA" id="ARBA00022553"/>
    </source>
</evidence>
<dbReference type="Gene3D" id="3.40.50.12780">
    <property type="entry name" value="N-terminal domain of ligase-like"/>
    <property type="match status" value="2"/>
</dbReference>
<dbReference type="InterPro" id="IPR040097">
    <property type="entry name" value="FAAL/FAAC"/>
</dbReference>
<evidence type="ECO:0000256" key="4">
    <source>
        <dbReference type="ARBA" id="ARBA00022832"/>
    </source>
</evidence>
<dbReference type="GO" id="GO:0044550">
    <property type="term" value="P:secondary metabolite biosynthetic process"/>
    <property type="evidence" value="ECO:0007669"/>
    <property type="project" value="TreeGrafter"/>
</dbReference>
<keyword evidence="5" id="KW-0443">Lipid metabolism</keyword>